<evidence type="ECO:0000313" key="4">
    <source>
        <dbReference type="Proteomes" id="UP001303532"/>
    </source>
</evidence>
<accession>A0ABZ0KT38</accession>
<dbReference type="Gene3D" id="3.40.50.410">
    <property type="entry name" value="von Willebrand factor, type A domain"/>
    <property type="match status" value="1"/>
</dbReference>
<proteinExistence type="predicted"/>
<dbReference type="PANTHER" id="PTHR33608:SF3">
    <property type="entry name" value="SLR2013 PROTEIN"/>
    <property type="match status" value="1"/>
</dbReference>
<dbReference type="SMART" id="SM00327">
    <property type="entry name" value="VWA"/>
    <property type="match status" value="1"/>
</dbReference>
<keyword evidence="4" id="KW-1185">Reference proteome</keyword>
<dbReference type="EMBL" id="CP116341">
    <property type="protein sequence ID" value="WOV83129.1"/>
    <property type="molecule type" value="Genomic_DNA"/>
</dbReference>
<dbReference type="SUPFAM" id="SSF53300">
    <property type="entry name" value="vWA-like"/>
    <property type="match status" value="1"/>
</dbReference>
<dbReference type="InterPro" id="IPR002035">
    <property type="entry name" value="VWF_A"/>
</dbReference>
<keyword evidence="1" id="KW-0812">Transmembrane</keyword>
<dbReference type="Proteomes" id="UP001303532">
    <property type="component" value="Chromosome"/>
</dbReference>
<feature type="transmembrane region" description="Helical" evidence="1">
    <location>
        <begin position="25"/>
        <end position="43"/>
    </location>
</feature>
<feature type="domain" description="VWFA" evidence="2">
    <location>
        <begin position="247"/>
        <end position="411"/>
    </location>
</feature>
<reference evidence="3 4" key="1">
    <citation type="submission" date="2023-01" db="EMBL/GenBank/DDBJ databases">
        <title>Sporosarcina sp. nov., isolated from Korean tranditional fermented seafood 'Jeotgal'.</title>
        <authorList>
            <person name="Yang A.-I."/>
        </authorList>
    </citation>
    <scope>NUCLEOTIDE SEQUENCE [LARGE SCALE GENOMIC DNA]</scope>
    <source>
        <strain evidence="3 4">B2O-1</strain>
    </source>
</reference>
<gene>
    <name evidence="3" type="ORF">PGH26_09315</name>
</gene>
<sequence>MTKSSKNLWGRFLFQGSGIVPTKRLLIIFLVLSVALITLGSLLELDWGFLIVVNLLILFGSLLDLLYSPKKNQIHFKRTIVKELERNLSYTVDIEVENTSEHAFNFLLVDGIPQSFKSSFPIKGEIAKETAVQVRYETNASVRGNYEIEQLHCRYTSKLGLWAKQKSVSLVDSVKVIPDLTETKSYLGNAQRFLLYEGSKIRKQQRGIGEFAQIRNYGVGDDPRMINWRQTAKLQEVMTNEYEPEHGKYVTILIDCGRMMGAELKNGNRLEKVMEASLTVAAAALQKGDYVSVLAFSKEVQVVVPPAKGIAHLQTILHAIYSLEVGAAESNYAAVLTYLETMQKKRSLLLLFSDVRSFLHEESALAYLQRLRRRHMFLMIGIEDTALYNRINEEPVDVQTAMVKSIAQQQLLLKKKRKLKWEKKGLQMIEAREENLAVAAVSHYIDIMNRNLI</sequence>
<dbReference type="PANTHER" id="PTHR33608">
    <property type="entry name" value="BLL2464 PROTEIN"/>
    <property type="match status" value="1"/>
</dbReference>
<feature type="transmembrane region" description="Helical" evidence="1">
    <location>
        <begin position="49"/>
        <end position="67"/>
    </location>
</feature>
<keyword evidence="1" id="KW-1133">Transmembrane helix</keyword>
<name>A0ABZ0KT38_9BACL</name>
<evidence type="ECO:0000256" key="1">
    <source>
        <dbReference type="SAM" id="Phobius"/>
    </source>
</evidence>
<dbReference type="Pfam" id="PF01882">
    <property type="entry name" value="DUF58"/>
    <property type="match status" value="1"/>
</dbReference>
<protein>
    <submittedName>
        <fullName evidence="3">DUF58 domain-containing protein</fullName>
    </submittedName>
</protein>
<dbReference type="InterPro" id="IPR002881">
    <property type="entry name" value="DUF58"/>
</dbReference>
<evidence type="ECO:0000313" key="3">
    <source>
        <dbReference type="EMBL" id="WOV83129.1"/>
    </source>
</evidence>
<organism evidence="3 4">
    <name type="scientific">Sporosarcina jeotgali</name>
    <dbReference type="NCBI Taxonomy" id="3020056"/>
    <lineage>
        <taxon>Bacteria</taxon>
        <taxon>Bacillati</taxon>
        <taxon>Bacillota</taxon>
        <taxon>Bacilli</taxon>
        <taxon>Bacillales</taxon>
        <taxon>Caryophanaceae</taxon>
        <taxon>Sporosarcina</taxon>
    </lineage>
</organism>
<keyword evidence="1" id="KW-0472">Membrane</keyword>
<evidence type="ECO:0000259" key="2">
    <source>
        <dbReference type="SMART" id="SM00327"/>
    </source>
</evidence>
<dbReference type="InterPro" id="IPR036465">
    <property type="entry name" value="vWFA_dom_sf"/>
</dbReference>